<reference evidence="2 3" key="1">
    <citation type="journal article" date="2020" name="bioRxiv">
        <title>Sequence and annotation of 42 cannabis genomes reveals extensive copy number variation in cannabinoid synthesis and pathogen resistance genes.</title>
        <authorList>
            <person name="Mckernan K.J."/>
            <person name="Helbert Y."/>
            <person name="Kane L.T."/>
            <person name="Ebling H."/>
            <person name="Zhang L."/>
            <person name="Liu B."/>
            <person name="Eaton Z."/>
            <person name="Mclaughlin S."/>
            <person name="Kingan S."/>
            <person name="Baybayan P."/>
            <person name="Concepcion G."/>
            <person name="Jordan M."/>
            <person name="Riva A."/>
            <person name="Barbazuk W."/>
            <person name="Harkins T."/>
        </authorList>
    </citation>
    <scope>NUCLEOTIDE SEQUENCE [LARGE SCALE GENOMIC DNA]</scope>
    <source>
        <strain evidence="3">cv. Jamaican Lion 4</strain>
        <tissue evidence="2">Leaf</tissue>
    </source>
</reference>
<protein>
    <submittedName>
        <fullName evidence="2">Uncharacterized protein</fullName>
    </submittedName>
</protein>
<feature type="region of interest" description="Disordered" evidence="1">
    <location>
        <begin position="1"/>
        <end position="22"/>
    </location>
</feature>
<evidence type="ECO:0000313" key="2">
    <source>
        <dbReference type="EMBL" id="KAF4399523.1"/>
    </source>
</evidence>
<name>A0A7J6HW93_CANSA</name>
<dbReference type="EMBL" id="JAATIQ010000021">
    <property type="protein sequence ID" value="KAF4399523.1"/>
    <property type="molecule type" value="Genomic_DNA"/>
</dbReference>
<accession>A0A7J6HW93</accession>
<organism evidence="2 3">
    <name type="scientific">Cannabis sativa</name>
    <name type="common">Hemp</name>
    <name type="synonym">Marijuana</name>
    <dbReference type="NCBI Taxonomy" id="3483"/>
    <lineage>
        <taxon>Eukaryota</taxon>
        <taxon>Viridiplantae</taxon>
        <taxon>Streptophyta</taxon>
        <taxon>Embryophyta</taxon>
        <taxon>Tracheophyta</taxon>
        <taxon>Spermatophyta</taxon>
        <taxon>Magnoliopsida</taxon>
        <taxon>eudicotyledons</taxon>
        <taxon>Gunneridae</taxon>
        <taxon>Pentapetalae</taxon>
        <taxon>rosids</taxon>
        <taxon>fabids</taxon>
        <taxon>Rosales</taxon>
        <taxon>Cannabaceae</taxon>
        <taxon>Cannabis</taxon>
    </lineage>
</organism>
<keyword evidence="3" id="KW-1185">Reference proteome</keyword>
<dbReference type="AlphaFoldDB" id="A0A7J6HW93"/>
<evidence type="ECO:0000256" key="1">
    <source>
        <dbReference type="SAM" id="MobiDB-lite"/>
    </source>
</evidence>
<evidence type="ECO:0000313" key="3">
    <source>
        <dbReference type="Proteomes" id="UP000583929"/>
    </source>
</evidence>
<dbReference type="Proteomes" id="UP000583929">
    <property type="component" value="Unassembled WGS sequence"/>
</dbReference>
<dbReference type="PANTHER" id="PTHR33698:SF6">
    <property type="entry name" value="TRANSMEMBRANE PROTEIN"/>
    <property type="match status" value="1"/>
</dbReference>
<comment type="caution">
    <text evidence="2">The sequence shown here is derived from an EMBL/GenBank/DDBJ whole genome shotgun (WGS) entry which is preliminary data.</text>
</comment>
<gene>
    <name evidence="2" type="ORF">G4B88_022606</name>
</gene>
<sequence>MIAPVDTNSPSKSVHPSSADNSPKSYITWLPPVVGFYKMNIDVAYDAEGAIIGLKAVVQNYFEDMIAAFLKSLRDSTTLSSLNSTALKMALLSFQTITINTYKYNNNGGLLPSLSFSSNAISNLNKSYSHSNSCNKAYAFSINYYNNNNNNNRPFFHQPLDHHKIFSPKRTGLLLVPFNANNDSEPEGEGTGGHEEDMNAVETVLQRLYSTIKSKKVHELSDVIGHEFQSVCNFFSNSFQPFKRKKVFLLQQVLDFFLRAIITLGNHIEFVVKPTLQDGMNVGIKWKLECRNISVPLGKGVSLHMYHVYHGKIVIRC</sequence>
<dbReference type="PANTHER" id="PTHR33698">
    <property type="entry name" value="NUCLEAR TRANSPORT FACTOR 2 (NTF2)-LIKE PROTEIN"/>
    <property type="match status" value="1"/>
</dbReference>
<proteinExistence type="predicted"/>